<dbReference type="AlphaFoldDB" id="A0A1Y0AZX8"/>
<geneLocation type="mitochondrion" evidence="1"/>
<proteinExistence type="predicted"/>
<keyword evidence="1" id="KW-0496">Mitochondrion</keyword>
<protein>
    <submittedName>
        <fullName evidence="1">Uncharacterized protein</fullName>
    </submittedName>
</protein>
<reference evidence="1" key="1">
    <citation type="submission" date="2017-03" db="EMBL/GenBank/DDBJ databases">
        <title>The mitochondrial genome of the carnivorous plant Utricularia reniformis (Lentibulariaceae): structure, comparative analysis and evolutionary landmarks.</title>
        <authorList>
            <person name="Silva S.R."/>
            <person name="Alvarenga D.O."/>
            <person name="Michael T.P."/>
            <person name="Miranda V.F.O."/>
            <person name="Varani A.M."/>
        </authorList>
    </citation>
    <scope>NUCLEOTIDE SEQUENCE</scope>
</reference>
<evidence type="ECO:0000313" key="1">
    <source>
        <dbReference type="EMBL" id="ART30693.1"/>
    </source>
</evidence>
<gene>
    <name evidence="1" type="ORF">AEK19_MT0430</name>
</gene>
<accession>A0A1Y0AZX8</accession>
<name>A0A1Y0AZX8_9LAMI</name>
<organism evidence="1">
    <name type="scientific">Utricularia reniformis</name>
    <dbReference type="NCBI Taxonomy" id="192314"/>
    <lineage>
        <taxon>Eukaryota</taxon>
        <taxon>Viridiplantae</taxon>
        <taxon>Streptophyta</taxon>
        <taxon>Embryophyta</taxon>
        <taxon>Tracheophyta</taxon>
        <taxon>Spermatophyta</taxon>
        <taxon>Magnoliopsida</taxon>
        <taxon>eudicotyledons</taxon>
        <taxon>Gunneridae</taxon>
        <taxon>Pentapetalae</taxon>
        <taxon>asterids</taxon>
        <taxon>lamiids</taxon>
        <taxon>Lamiales</taxon>
        <taxon>Lentibulariaceae</taxon>
        <taxon>Utricularia</taxon>
    </lineage>
</organism>
<sequence>MSILPLASFRHLLSLEQAGLKKERLERPPMTNPIAGYPMVCACPF</sequence>
<dbReference type="EMBL" id="KY774314">
    <property type="protein sequence ID" value="ART30693.1"/>
    <property type="molecule type" value="Genomic_DNA"/>
</dbReference>